<dbReference type="InterPro" id="IPR007621">
    <property type="entry name" value="TPM_dom"/>
</dbReference>
<reference evidence="4 5" key="2">
    <citation type="journal article" date="2011" name="Stand. Genomic Sci.">
        <title>Complete genome sequence of Paludibacter propionicigenes type strain (WB4).</title>
        <authorList>
            <person name="Gronow S."/>
            <person name="Munk C."/>
            <person name="Lapidus A."/>
            <person name="Nolan M."/>
            <person name="Lucas S."/>
            <person name="Hammon N."/>
            <person name="Deshpande S."/>
            <person name="Cheng J.F."/>
            <person name="Tapia R."/>
            <person name="Han C."/>
            <person name="Goodwin L."/>
            <person name="Pitluck S."/>
            <person name="Liolios K."/>
            <person name="Ivanova N."/>
            <person name="Mavromatis K."/>
            <person name="Mikhailova N."/>
            <person name="Pati A."/>
            <person name="Chen A."/>
            <person name="Palaniappan K."/>
            <person name="Land M."/>
            <person name="Hauser L."/>
            <person name="Chang Y.J."/>
            <person name="Jeffries C.D."/>
            <person name="Brambilla E."/>
            <person name="Rohde M."/>
            <person name="Goker M."/>
            <person name="Detter J.C."/>
            <person name="Woyke T."/>
            <person name="Bristow J."/>
            <person name="Eisen J.A."/>
            <person name="Markowitz V."/>
            <person name="Hugenholtz P."/>
            <person name="Kyrpides N.C."/>
            <person name="Klenk H.P."/>
        </authorList>
    </citation>
    <scope>NUCLEOTIDE SEQUENCE [LARGE SCALE GENOMIC DNA]</scope>
    <source>
        <strain evidence="5">DSM 17365 / JCM 13257 / WB4</strain>
    </source>
</reference>
<keyword evidence="1" id="KW-0472">Membrane</keyword>
<protein>
    <recommendedName>
        <fullName evidence="3">TPM domain-containing protein</fullName>
    </recommendedName>
</protein>
<accession>E4T7Q7</accession>
<dbReference type="OrthoDB" id="9810918at2"/>
<evidence type="ECO:0000256" key="1">
    <source>
        <dbReference type="SAM" id="Phobius"/>
    </source>
</evidence>
<evidence type="ECO:0000259" key="3">
    <source>
        <dbReference type="Pfam" id="PF04536"/>
    </source>
</evidence>
<feature type="transmembrane region" description="Helical" evidence="1">
    <location>
        <begin position="255"/>
        <end position="273"/>
    </location>
</feature>
<evidence type="ECO:0000256" key="2">
    <source>
        <dbReference type="SAM" id="SignalP"/>
    </source>
</evidence>
<dbReference type="RefSeq" id="WP_013446120.1">
    <property type="nucleotide sequence ID" value="NC_014734.1"/>
</dbReference>
<feature type="transmembrane region" description="Helical" evidence="1">
    <location>
        <begin position="229"/>
        <end position="249"/>
    </location>
</feature>
<dbReference type="HOGENOM" id="CLU_035211_4_0_10"/>
<dbReference type="STRING" id="694427.Palpr_2619"/>
<feature type="signal peptide" evidence="2">
    <location>
        <begin position="1"/>
        <end position="18"/>
    </location>
</feature>
<dbReference type="Proteomes" id="UP000008718">
    <property type="component" value="Chromosome"/>
</dbReference>
<feature type="chain" id="PRO_5003186931" description="TPM domain-containing protein" evidence="2">
    <location>
        <begin position="19"/>
        <end position="446"/>
    </location>
</feature>
<dbReference type="Gene3D" id="3.10.310.50">
    <property type="match status" value="1"/>
</dbReference>
<dbReference type="Pfam" id="PF04536">
    <property type="entry name" value="TPM_phosphatase"/>
    <property type="match status" value="1"/>
</dbReference>
<gene>
    <name evidence="4" type="ordered locus">Palpr_2619</name>
</gene>
<keyword evidence="1" id="KW-1133">Transmembrane helix</keyword>
<proteinExistence type="predicted"/>
<reference key="1">
    <citation type="submission" date="2010-11" db="EMBL/GenBank/DDBJ databases">
        <title>The complete genome of Paludibacter propionicigenes DSM 17365.</title>
        <authorList>
            <consortium name="US DOE Joint Genome Institute (JGI-PGF)"/>
            <person name="Lucas S."/>
            <person name="Copeland A."/>
            <person name="Lapidus A."/>
            <person name="Bruce D."/>
            <person name="Goodwin L."/>
            <person name="Pitluck S."/>
            <person name="Kyrpides N."/>
            <person name="Mavromatis K."/>
            <person name="Ivanova N."/>
            <person name="Munk A.C."/>
            <person name="Brettin T."/>
            <person name="Detter J.C."/>
            <person name="Han C."/>
            <person name="Tapia R."/>
            <person name="Land M."/>
            <person name="Hauser L."/>
            <person name="Markowitz V."/>
            <person name="Cheng J.-F."/>
            <person name="Hugenholtz P."/>
            <person name="Woyke T."/>
            <person name="Wu D."/>
            <person name="Gronow S."/>
            <person name="Wellnitz S."/>
            <person name="Brambilla E."/>
            <person name="Klenk H.-P."/>
            <person name="Eisen J.A."/>
        </authorList>
    </citation>
    <scope>NUCLEOTIDE SEQUENCE</scope>
    <source>
        <strain>WB4</strain>
    </source>
</reference>
<keyword evidence="1" id="KW-0812">Transmembrane</keyword>
<keyword evidence="2" id="KW-0732">Signal</keyword>
<dbReference type="PANTHER" id="PTHR30373:SF2">
    <property type="entry name" value="UPF0603 PROTEIN YGCG"/>
    <property type="match status" value="1"/>
</dbReference>
<sequence length="446" mass="47963">MKKLLVIFLCTLSGLSFATDYTVQSIPNPKVTDKHAFVSNPDGILKSETVQQVNAYLDALQSETGAEVTIVAVNSIGSNEIKPFATDLFKAWGVGQTKRDNGLLVLFVMDQRKITFETGYGLEGILPDAICLRIQAQSITPEFKKGNYDAGILAGVERIGSIIRKEPIPEAPKEEPIAWNEILPIAIGVYLVIALLTWILIGNAIAKVRNNPKLPSNIARYKAIKTQKSGIISMISIIVPVVGFIGILLLSTHPILILLLIPIPLTTIPANIYGRLMMIKIRRAPIPCNVCDGQMHILSEKQEDAHLKLAQQFEEKLHAIDYDVFVCDKCANEAIFSLDKPSAYSECPKCGTKAFILSDKRTIVAPTYISSGTERTTYRCKFCGYEENDNHNIPRLSRTDGAIVGGAIAGGLFSGRGGFGGGDFGGGGGGSFGGGMSGGGGATSGW</sequence>
<dbReference type="PANTHER" id="PTHR30373">
    <property type="entry name" value="UPF0603 PROTEIN YGCG"/>
    <property type="match status" value="1"/>
</dbReference>
<evidence type="ECO:0000313" key="5">
    <source>
        <dbReference type="Proteomes" id="UP000008718"/>
    </source>
</evidence>
<dbReference type="eggNOG" id="COG1512">
    <property type="taxonomic scope" value="Bacteria"/>
</dbReference>
<keyword evidence="5" id="KW-1185">Reference proteome</keyword>
<feature type="domain" description="TPM" evidence="3">
    <location>
        <begin position="38"/>
        <end position="160"/>
    </location>
</feature>
<evidence type="ECO:0000313" key="4">
    <source>
        <dbReference type="EMBL" id="ADQ80751.1"/>
    </source>
</evidence>
<feature type="transmembrane region" description="Helical" evidence="1">
    <location>
        <begin position="182"/>
        <end position="208"/>
    </location>
</feature>
<dbReference type="KEGG" id="ppn:Palpr_2619"/>
<name>E4T7Q7_PALPW</name>
<dbReference type="EMBL" id="CP002345">
    <property type="protein sequence ID" value="ADQ80751.1"/>
    <property type="molecule type" value="Genomic_DNA"/>
</dbReference>
<organism evidence="4 5">
    <name type="scientific">Paludibacter propionicigenes (strain DSM 17365 / JCM 13257 / WB4)</name>
    <dbReference type="NCBI Taxonomy" id="694427"/>
    <lineage>
        <taxon>Bacteria</taxon>
        <taxon>Pseudomonadati</taxon>
        <taxon>Bacteroidota</taxon>
        <taxon>Bacteroidia</taxon>
        <taxon>Bacteroidales</taxon>
        <taxon>Paludibacteraceae</taxon>
        <taxon>Paludibacter</taxon>
    </lineage>
</organism>
<dbReference type="AlphaFoldDB" id="E4T7Q7"/>